<dbReference type="PANTHER" id="PTHR48086">
    <property type="entry name" value="SODIUM/PROLINE SYMPORTER-RELATED"/>
    <property type="match status" value="1"/>
</dbReference>
<feature type="transmembrane region" description="Helical" evidence="14">
    <location>
        <begin position="198"/>
        <end position="220"/>
    </location>
</feature>
<dbReference type="InterPro" id="IPR001734">
    <property type="entry name" value="Na/solute_symporter"/>
</dbReference>
<keyword evidence="11 14" id="KW-0739">Sodium transport</keyword>
<evidence type="ECO:0000256" key="14">
    <source>
        <dbReference type="RuleBase" id="RU366012"/>
    </source>
</evidence>
<keyword evidence="14" id="KW-0029">Amino-acid transport</keyword>
<comment type="function">
    <text evidence="14">Catalyzes the sodium-dependent uptake of extracellular L-proline.</text>
</comment>
<evidence type="ECO:0000313" key="15">
    <source>
        <dbReference type="EMBL" id="MDS1269198.1"/>
    </source>
</evidence>
<feature type="transmembrane region" description="Helical" evidence="14">
    <location>
        <begin position="131"/>
        <end position="148"/>
    </location>
</feature>
<keyword evidence="8 14" id="KW-0915">Sodium</keyword>
<evidence type="ECO:0000256" key="10">
    <source>
        <dbReference type="ARBA" id="ARBA00023136"/>
    </source>
</evidence>
<evidence type="ECO:0000256" key="12">
    <source>
        <dbReference type="ARBA" id="ARBA00033708"/>
    </source>
</evidence>
<comment type="subcellular location">
    <subcellularLocation>
        <location evidence="1 14">Cell membrane</location>
        <topology evidence="1 14">Multi-pass membrane protein</topology>
    </subcellularLocation>
</comment>
<feature type="transmembrane region" description="Helical" evidence="14">
    <location>
        <begin position="471"/>
        <end position="489"/>
    </location>
</feature>
<dbReference type="NCBIfam" id="TIGR00813">
    <property type="entry name" value="sss"/>
    <property type="match status" value="1"/>
</dbReference>
<evidence type="ECO:0000256" key="5">
    <source>
        <dbReference type="ARBA" id="ARBA00022692"/>
    </source>
</evidence>
<reference evidence="16" key="1">
    <citation type="submission" date="2023-07" db="EMBL/GenBank/DDBJ databases">
        <title>Novel species in the genus Lipingzhangella isolated from Sambhar Salt Lake.</title>
        <authorList>
            <person name="Jiya N."/>
            <person name="Kajale S."/>
            <person name="Sharma A."/>
        </authorList>
    </citation>
    <scope>NUCLEOTIDE SEQUENCE [LARGE SCALE GENOMIC DNA]</scope>
    <source>
        <strain evidence="16">LS1_29</strain>
    </source>
</reference>
<keyword evidence="6 14" id="KW-0769">Symport</keyword>
<dbReference type="InterPro" id="IPR038377">
    <property type="entry name" value="Na/Glc_symporter_sf"/>
</dbReference>
<evidence type="ECO:0000256" key="11">
    <source>
        <dbReference type="ARBA" id="ARBA00023201"/>
    </source>
</evidence>
<dbReference type="Gene3D" id="1.20.1730.10">
    <property type="entry name" value="Sodium/glucose cotransporter"/>
    <property type="match status" value="1"/>
</dbReference>
<dbReference type="PROSITE" id="PS50283">
    <property type="entry name" value="NA_SOLUT_SYMP_3"/>
    <property type="match status" value="1"/>
</dbReference>
<sequence length="520" mass="55856">MITADVSVDVNPTIVTSFAIYLALIFAIAIYAARRWTGSMEGFYLGGRKVGNFVVALSAVTSGRSAWLVLGVTGMAFVDGASAVWVVPGYILMELFLFLVAAPRLRRFTGRMRDITLPDYFTSRLQGGLKLRHLTVWVLVIFMIVYVASQFDAGGKAFASTFGLDQDLGIWITALIVLCYTLVGGYVAVALSDMIQACFMLFGLVVLPIVVITSLGWGGMIDILHALDPALLNPYALGVGAIISGVGIGLGSPGNPHILVRYMSIDDPAKLRTAALWGTVWNVLMSWGAVYIGLAGRAIYQDVEALPGQDTEQLFPYLAADYLPPLIVGFLVAAVFAAIMSTADSQLLVGSSGIVRDMYERMLRPERRPSQRYLVRLSRLVVLFLCLFSAGLLYVPYAQTTVFWLVLFAWAGLGAAFGPPLLISLFWRGATAAGAAAGIITGTVVTITWFTMDQWAPELAAAIPPGLDYELIPGFAASALAVWLVSLVTRRPSDVDRIMADLASGQDASTEPAHGTTTPS</sequence>
<keyword evidence="4 14" id="KW-1003">Cell membrane</keyword>
<dbReference type="Pfam" id="PF00474">
    <property type="entry name" value="SSF"/>
    <property type="match status" value="1"/>
</dbReference>
<evidence type="ECO:0000256" key="9">
    <source>
        <dbReference type="ARBA" id="ARBA00023065"/>
    </source>
</evidence>
<keyword evidence="5 14" id="KW-0812">Transmembrane</keyword>
<comment type="catalytic activity">
    <reaction evidence="12">
        <text>L-proline(in) + Na(+)(in) = L-proline(out) + Na(+)(out)</text>
        <dbReference type="Rhea" id="RHEA:28967"/>
        <dbReference type="ChEBI" id="CHEBI:29101"/>
        <dbReference type="ChEBI" id="CHEBI:60039"/>
    </reaction>
</comment>
<dbReference type="InterPro" id="IPR050277">
    <property type="entry name" value="Sodium:Solute_Symporter"/>
</dbReference>
<evidence type="ECO:0000256" key="8">
    <source>
        <dbReference type="ARBA" id="ARBA00023053"/>
    </source>
</evidence>
<keyword evidence="3 14" id="KW-0813">Transport</keyword>
<dbReference type="EMBL" id="JAVLVT010000001">
    <property type="protein sequence ID" value="MDS1269198.1"/>
    <property type="molecule type" value="Genomic_DNA"/>
</dbReference>
<evidence type="ECO:0000256" key="2">
    <source>
        <dbReference type="ARBA" id="ARBA00006434"/>
    </source>
</evidence>
<feature type="transmembrane region" description="Helical" evidence="14">
    <location>
        <begin position="373"/>
        <end position="395"/>
    </location>
</feature>
<comment type="similarity">
    <text evidence="2 13">Belongs to the sodium:solute symporter (SSF) (TC 2.A.21) family.</text>
</comment>
<feature type="transmembrane region" description="Helical" evidence="14">
    <location>
        <begin position="53"/>
        <end position="77"/>
    </location>
</feature>
<evidence type="ECO:0000256" key="4">
    <source>
        <dbReference type="ARBA" id="ARBA00022475"/>
    </source>
</evidence>
<comment type="caution">
    <text evidence="15">The sequence shown here is derived from an EMBL/GenBank/DDBJ whole genome shotgun (WGS) entry which is preliminary data.</text>
</comment>
<feature type="transmembrane region" description="Helical" evidence="14">
    <location>
        <begin position="14"/>
        <end position="33"/>
    </location>
</feature>
<evidence type="ECO:0000256" key="1">
    <source>
        <dbReference type="ARBA" id="ARBA00004651"/>
    </source>
</evidence>
<organism evidence="15 16">
    <name type="scientific">Lipingzhangella rawalii</name>
    <dbReference type="NCBI Taxonomy" id="2055835"/>
    <lineage>
        <taxon>Bacteria</taxon>
        <taxon>Bacillati</taxon>
        <taxon>Actinomycetota</taxon>
        <taxon>Actinomycetes</taxon>
        <taxon>Streptosporangiales</taxon>
        <taxon>Nocardiopsidaceae</taxon>
        <taxon>Lipingzhangella</taxon>
    </lineage>
</organism>
<feature type="transmembrane region" description="Helical" evidence="14">
    <location>
        <begin position="314"/>
        <end position="339"/>
    </location>
</feature>
<name>A0ABU2H1N2_9ACTN</name>
<keyword evidence="16" id="KW-1185">Reference proteome</keyword>
<protein>
    <recommendedName>
        <fullName evidence="14">Sodium/proline symporter</fullName>
    </recommendedName>
    <alternativeName>
        <fullName evidence="14">Proline permease</fullName>
    </alternativeName>
</protein>
<keyword evidence="10 14" id="KW-0472">Membrane</keyword>
<evidence type="ECO:0000256" key="3">
    <source>
        <dbReference type="ARBA" id="ARBA00022448"/>
    </source>
</evidence>
<dbReference type="PANTHER" id="PTHR48086:SF3">
    <property type="entry name" value="SODIUM_PROLINE SYMPORTER"/>
    <property type="match status" value="1"/>
</dbReference>
<keyword evidence="7 14" id="KW-1133">Transmembrane helix</keyword>
<dbReference type="Proteomes" id="UP001250214">
    <property type="component" value="Unassembled WGS sequence"/>
</dbReference>
<accession>A0ABU2H1N2</accession>
<keyword evidence="9 14" id="KW-0406">Ion transport</keyword>
<dbReference type="CDD" id="cd11475">
    <property type="entry name" value="SLC5sbd_PutP"/>
    <property type="match status" value="1"/>
</dbReference>
<feature type="transmembrane region" description="Helical" evidence="14">
    <location>
        <begin position="401"/>
        <end position="423"/>
    </location>
</feature>
<proteinExistence type="inferred from homology"/>
<feature type="transmembrane region" description="Helical" evidence="14">
    <location>
        <begin position="83"/>
        <end position="102"/>
    </location>
</feature>
<evidence type="ECO:0000256" key="7">
    <source>
        <dbReference type="ARBA" id="ARBA00022989"/>
    </source>
</evidence>
<feature type="transmembrane region" description="Helical" evidence="14">
    <location>
        <begin position="430"/>
        <end position="451"/>
    </location>
</feature>
<gene>
    <name evidence="15" type="ORF">RIF23_02680</name>
</gene>
<feature type="transmembrane region" description="Helical" evidence="14">
    <location>
        <begin position="168"/>
        <end position="191"/>
    </location>
</feature>
<evidence type="ECO:0000256" key="13">
    <source>
        <dbReference type="RuleBase" id="RU362091"/>
    </source>
</evidence>
<evidence type="ECO:0000256" key="6">
    <source>
        <dbReference type="ARBA" id="ARBA00022847"/>
    </source>
</evidence>
<feature type="transmembrane region" description="Helical" evidence="14">
    <location>
        <begin position="274"/>
        <end position="294"/>
    </location>
</feature>
<feature type="transmembrane region" description="Helical" evidence="14">
    <location>
        <begin position="232"/>
        <end position="253"/>
    </location>
</feature>
<dbReference type="RefSeq" id="WP_310910703.1">
    <property type="nucleotide sequence ID" value="NZ_JAVLVT010000001.1"/>
</dbReference>
<evidence type="ECO:0000313" key="16">
    <source>
        <dbReference type="Proteomes" id="UP001250214"/>
    </source>
</evidence>
<dbReference type="InterPro" id="IPR011851">
    <property type="entry name" value="Na/Pro_symporter"/>
</dbReference>